<evidence type="ECO:0000259" key="14">
    <source>
        <dbReference type="PROSITE" id="PS51178"/>
    </source>
</evidence>
<dbReference type="AlphaFoldDB" id="A0A4Q9KEW1"/>
<keyword evidence="2" id="KW-0723">Serine/threonine-protein kinase</keyword>
<evidence type="ECO:0000256" key="9">
    <source>
        <dbReference type="ARBA" id="ARBA00048679"/>
    </source>
</evidence>
<reference evidence="15 16" key="1">
    <citation type="submission" date="2019-01" db="EMBL/GenBank/DDBJ databases">
        <title>Lactibacter flavus gen. nov., sp. nov., a novel bacterium of the family Propionibacteriaceae isolated from raw milk and dairy products.</title>
        <authorList>
            <person name="Huptas C."/>
            <person name="Wenning M."/>
            <person name="Breitenwieser F."/>
            <person name="Doll E."/>
            <person name="Von Neubeck M."/>
            <person name="Busse H.-J."/>
            <person name="Scherer S."/>
        </authorList>
    </citation>
    <scope>NUCLEOTIDE SEQUENCE [LARGE SCALE GENOMIC DNA]</scope>
    <source>
        <strain evidence="15 16">KCTC 33808</strain>
    </source>
</reference>
<dbReference type="EC" id="2.7.11.1" evidence="1"/>
<sequence length="613" mass="64999">MTDQPRILGGRYEIGRVIGRGGMALVSQARDLRLGRDVAIKELRTDLAGDPTFQARFRREAQAAAGLNHPNIVSVYDTGEEMDPQSQTPVPYIVMELVQGRTLRDILRDGRKILPRRALEFTVGVLEALAYSHKSGIIHRDIKPANVMLTSTGIVKVMDFGIARAVADTSSTMTQTAAVIGTAQYLSPEQARGETVDARSDIYSAGCLMYELMVSRPPFQGDSPVSVAYQHVREQPVPPSQLDPEITAPMDAVVLKALAKDPDDRYATAGEMRDDVQRILGGQRVTATLPPPVPPLVAAPSASAASAATAVLPAGAAAANIPVDQTMGGMGATMGTGTMPPVGPEQRRSRAGLWWTLAIVSLLLVGLVAGWQLMLRNQEPAVKEVPVPAGLLYKTEAQATALLLEVGLKARTSSEETADATTIGQVLRTDPIAGTPVPEGSEVLLVINAGPKMATIPEGLLRMKEEDALKALADAGLTGRAVAANDEDKDDVKGTVINVTPAEGTSIPATQVVTLTIATGQSRLPSLLGMTREEALQEAADYGFNNLVFEPEDGTTVLRTDPQPQTLIDRDARVTVHLQPAAPSPSPTPARRTPDPTTEPDPSEPTPSPSPTP</sequence>
<evidence type="ECO:0000256" key="2">
    <source>
        <dbReference type="ARBA" id="ARBA00022527"/>
    </source>
</evidence>
<feature type="domain" description="PASTA" evidence="14">
    <location>
        <begin position="379"/>
        <end position="449"/>
    </location>
</feature>
<keyword evidence="12" id="KW-1133">Transmembrane helix</keyword>
<dbReference type="Pfam" id="PF00069">
    <property type="entry name" value="Pkinase"/>
    <property type="match status" value="1"/>
</dbReference>
<dbReference type="Gene3D" id="1.10.510.10">
    <property type="entry name" value="Transferase(Phosphotransferase) domain 1"/>
    <property type="match status" value="1"/>
</dbReference>
<dbReference type="PROSITE" id="PS00107">
    <property type="entry name" value="PROTEIN_KINASE_ATP"/>
    <property type="match status" value="1"/>
</dbReference>
<dbReference type="GO" id="GO:0005524">
    <property type="term" value="F:ATP binding"/>
    <property type="evidence" value="ECO:0007669"/>
    <property type="project" value="UniProtKB-UniRule"/>
</dbReference>
<gene>
    <name evidence="15" type="primary">pknB</name>
    <name evidence="15" type="ORF">ET989_07560</name>
</gene>
<proteinExistence type="predicted"/>
<dbReference type="RefSeq" id="WP_131168002.1">
    <property type="nucleotide sequence ID" value="NZ_SDMQ01000006.1"/>
</dbReference>
<feature type="compositionally biased region" description="Pro residues" evidence="11">
    <location>
        <begin position="597"/>
        <end position="613"/>
    </location>
</feature>
<evidence type="ECO:0000256" key="3">
    <source>
        <dbReference type="ARBA" id="ARBA00022679"/>
    </source>
</evidence>
<evidence type="ECO:0000256" key="12">
    <source>
        <dbReference type="SAM" id="Phobius"/>
    </source>
</evidence>
<dbReference type="PANTHER" id="PTHR43289:SF6">
    <property type="entry name" value="SERINE_THREONINE-PROTEIN KINASE NEKL-3"/>
    <property type="match status" value="1"/>
</dbReference>
<dbReference type="SUPFAM" id="SSF56112">
    <property type="entry name" value="Protein kinase-like (PK-like)"/>
    <property type="match status" value="1"/>
</dbReference>
<dbReference type="PROSITE" id="PS00108">
    <property type="entry name" value="PROTEIN_KINASE_ST"/>
    <property type="match status" value="1"/>
</dbReference>
<keyword evidence="16" id="KW-1185">Reference proteome</keyword>
<feature type="binding site" evidence="10">
    <location>
        <position position="41"/>
    </location>
    <ligand>
        <name>ATP</name>
        <dbReference type="ChEBI" id="CHEBI:30616"/>
    </ligand>
</feature>
<evidence type="ECO:0000313" key="15">
    <source>
        <dbReference type="EMBL" id="TBT85089.1"/>
    </source>
</evidence>
<dbReference type="InterPro" id="IPR017441">
    <property type="entry name" value="Protein_kinase_ATP_BS"/>
</dbReference>
<organism evidence="15 16">
    <name type="scientific">Propioniciclava sinopodophylli</name>
    <dbReference type="NCBI Taxonomy" id="1837344"/>
    <lineage>
        <taxon>Bacteria</taxon>
        <taxon>Bacillati</taxon>
        <taxon>Actinomycetota</taxon>
        <taxon>Actinomycetes</taxon>
        <taxon>Propionibacteriales</taxon>
        <taxon>Propionibacteriaceae</taxon>
        <taxon>Propioniciclava</taxon>
    </lineage>
</organism>
<keyword evidence="5 10" id="KW-0547">Nucleotide-binding</keyword>
<comment type="caution">
    <text evidence="15">The sequence shown here is derived from an EMBL/GenBank/DDBJ whole genome shotgun (WGS) entry which is preliminary data.</text>
</comment>
<evidence type="ECO:0000256" key="7">
    <source>
        <dbReference type="ARBA" id="ARBA00022840"/>
    </source>
</evidence>
<feature type="transmembrane region" description="Helical" evidence="12">
    <location>
        <begin position="353"/>
        <end position="374"/>
    </location>
</feature>
<dbReference type="PROSITE" id="PS50011">
    <property type="entry name" value="PROTEIN_KINASE_DOM"/>
    <property type="match status" value="1"/>
</dbReference>
<dbReference type="FunFam" id="1.10.510.10:FF:000021">
    <property type="entry name" value="Serine/threonine protein kinase"/>
    <property type="match status" value="1"/>
</dbReference>
<evidence type="ECO:0000256" key="1">
    <source>
        <dbReference type="ARBA" id="ARBA00012513"/>
    </source>
</evidence>
<dbReference type="FunFam" id="3.30.200.20:FF:000035">
    <property type="entry name" value="Serine/threonine protein kinase Stk1"/>
    <property type="match status" value="1"/>
</dbReference>
<dbReference type="InterPro" id="IPR000719">
    <property type="entry name" value="Prot_kinase_dom"/>
</dbReference>
<keyword evidence="6 15" id="KW-0418">Kinase</keyword>
<comment type="catalytic activity">
    <reaction evidence="9">
        <text>L-seryl-[protein] + ATP = O-phospho-L-seryl-[protein] + ADP + H(+)</text>
        <dbReference type="Rhea" id="RHEA:17989"/>
        <dbReference type="Rhea" id="RHEA-COMP:9863"/>
        <dbReference type="Rhea" id="RHEA-COMP:11604"/>
        <dbReference type="ChEBI" id="CHEBI:15378"/>
        <dbReference type="ChEBI" id="CHEBI:29999"/>
        <dbReference type="ChEBI" id="CHEBI:30616"/>
        <dbReference type="ChEBI" id="CHEBI:83421"/>
        <dbReference type="ChEBI" id="CHEBI:456216"/>
        <dbReference type="EC" id="2.7.11.1"/>
    </reaction>
</comment>
<protein>
    <recommendedName>
        <fullName evidence="1">non-specific serine/threonine protein kinase</fullName>
        <ecNumber evidence="1">2.7.11.1</ecNumber>
    </recommendedName>
</protein>
<dbReference type="InterPro" id="IPR011009">
    <property type="entry name" value="Kinase-like_dom_sf"/>
</dbReference>
<accession>A0A4Q9KEW1</accession>
<keyword evidence="12" id="KW-0472">Membrane</keyword>
<keyword evidence="7 10" id="KW-0067">ATP-binding</keyword>
<feature type="domain" description="PASTA" evidence="14">
    <location>
        <begin position="450"/>
        <end position="519"/>
    </location>
</feature>
<dbReference type="InterPro" id="IPR005543">
    <property type="entry name" value="PASTA_dom"/>
</dbReference>
<dbReference type="NCBIfam" id="NF033483">
    <property type="entry name" value="PknB_PASTA_kin"/>
    <property type="match status" value="1"/>
</dbReference>
<dbReference type="Pfam" id="PF03793">
    <property type="entry name" value="PASTA"/>
    <property type="match status" value="3"/>
</dbReference>
<dbReference type="Gene3D" id="3.30.10.20">
    <property type="match status" value="3"/>
</dbReference>
<evidence type="ECO:0000256" key="11">
    <source>
        <dbReference type="SAM" id="MobiDB-lite"/>
    </source>
</evidence>
<keyword evidence="12" id="KW-0812">Transmembrane</keyword>
<name>A0A4Q9KEW1_9ACTN</name>
<dbReference type="PROSITE" id="PS51178">
    <property type="entry name" value="PASTA"/>
    <property type="match status" value="2"/>
</dbReference>
<evidence type="ECO:0000259" key="13">
    <source>
        <dbReference type="PROSITE" id="PS50011"/>
    </source>
</evidence>
<dbReference type="SMART" id="SM00220">
    <property type="entry name" value="S_TKc"/>
    <property type="match status" value="1"/>
</dbReference>
<keyword evidence="3" id="KW-0808">Transferase</keyword>
<evidence type="ECO:0000256" key="4">
    <source>
        <dbReference type="ARBA" id="ARBA00022737"/>
    </source>
</evidence>
<dbReference type="EMBL" id="SDMQ01000006">
    <property type="protein sequence ID" value="TBT85089.1"/>
    <property type="molecule type" value="Genomic_DNA"/>
</dbReference>
<dbReference type="CDD" id="cd14014">
    <property type="entry name" value="STKc_PknB_like"/>
    <property type="match status" value="1"/>
</dbReference>
<dbReference type="Gene3D" id="3.30.200.20">
    <property type="entry name" value="Phosphorylase Kinase, domain 1"/>
    <property type="match status" value="1"/>
</dbReference>
<dbReference type="PANTHER" id="PTHR43289">
    <property type="entry name" value="MITOGEN-ACTIVATED PROTEIN KINASE KINASE KINASE 20-RELATED"/>
    <property type="match status" value="1"/>
</dbReference>
<evidence type="ECO:0000256" key="5">
    <source>
        <dbReference type="ARBA" id="ARBA00022741"/>
    </source>
</evidence>
<dbReference type="SMART" id="SM00740">
    <property type="entry name" value="PASTA"/>
    <property type="match status" value="3"/>
</dbReference>
<keyword evidence="4" id="KW-0677">Repeat</keyword>
<dbReference type="Proteomes" id="UP000292373">
    <property type="component" value="Unassembled WGS sequence"/>
</dbReference>
<dbReference type="InterPro" id="IPR008271">
    <property type="entry name" value="Ser/Thr_kinase_AS"/>
</dbReference>
<evidence type="ECO:0000256" key="10">
    <source>
        <dbReference type="PROSITE-ProRule" id="PRU10141"/>
    </source>
</evidence>
<feature type="region of interest" description="Disordered" evidence="11">
    <location>
        <begin position="576"/>
        <end position="613"/>
    </location>
</feature>
<evidence type="ECO:0000313" key="16">
    <source>
        <dbReference type="Proteomes" id="UP000292373"/>
    </source>
</evidence>
<comment type="catalytic activity">
    <reaction evidence="8">
        <text>L-threonyl-[protein] + ATP = O-phospho-L-threonyl-[protein] + ADP + H(+)</text>
        <dbReference type="Rhea" id="RHEA:46608"/>
        <dbReference type="Rhea" id="RHEA-COMP:11060"/>
        <dbReference type="Rhea" id="RHEA-COMP:11605"/>
        <dbReference type="ChEBI" id="CHEBI:15378"/>
        <dbReference type="ChEBI" id="CHEBI:30013"/>
        <dbReference type="ChEBI" id="CHEBI:30616"/>
        <dbReference type="ChEBI" id="CHEBI:61977"/>
        <dbReference type="ChEBI" id="CHEBI:456216"/>
        <dbReference type="EC" id="2.7.11.1"/>
    </reaction>
</comment>
<dbReference type="CDD" id="cd06577">
    <property type="entry name" value="PASTA_pknB"/>
    <property type="match status" value="3"/>
</dbReference>
<feature type="domain" description="Protein kinase" evidence="13">
    <location>
        <begin position="12"/>
        <end position="280"/>
    </location>
</feature>
<evidence type="ECO:0000256" key="8">
    <source>
        <dbReference type="ARBA" id="ARBA00047899"/>
    </source>
</evidence>
<evidence type="ECO:0000256" key="6">
    <source>
        <dbReference type="ARBA" id="ARBA00022777"/>
    </source>
</evidence>
<dbReference type="GO" id="GO:0004674">
    <property type="term" value="F:protein serine/threonine kinase activity"/>
    <property type="evidence" value="ECO:0007669"/>
    <property type="project" value="UniProtKB-KW"/>
</dbReference>
<dbReference type="GO" id="GO:0045717">
    <property type="term" value="P:negative regulation of fatty acid biosynthetic process"/>
    <property type="evidence" value="ECO:0007669"/>
    <property type="project" value="UniProtKB-ARBA"/>
</dbReference>
<dbReference type="OrthoDB" id="9769043at2"/>